<dbReference type="PANTHER" id="PTHR24279">
    <property type="entry name" value="CYTOCHROME P450"/>
    <property type="match status" value="1"/>
</dbReference>
<protein>
    <recommendedName>
        <fullName evidence="11">Cytochrome P450</fullName>
    </recommendedName>
</protein>
<name>A0ABQ8SL79_PERAM</name>
<dbReference type="Pfam" id="PF00067">
    <property type="entry name" value="p450"/>
    <property type="match status" value="1"/>
</dbReference>
<gene>
    <name evidence="9" type="ORF">ANN_23463</name>
</gene>
<dbReference type="InterPro" id="IPR036396">
    <property type="entry name" value="Cyt_P450_sf"/>
</dbReference>
<comment type="cofactor">
    <cofactor evidence="1">
        <name>heme</name>
        <dbReference type="ChEBI" id="CHEBI:30413"/>
    </cofactor>
</comment>
<keyword evidence="4 8" id="KW-0479">Metal-binding</keyword>
<dbReference type="InterPro" id="IPR017972">
    <property type="entry name" value="Cyt_P450_CS"/>
</dbReference>
<keyword evidence="3 8" id="KW-0349">Heme</keyword>
<dbReference type="InterPro" id="IPR001128">
    <property type="entry name" value="Cyt_P450"/>
</dbReference>
<dbReference type="EMBL" id="JAJSOF020000025">
    <property type="protein sequence ID" value="KAJ4434892.1"/>
    <property type="molecule type" value="Genomic_DNA"/>
</dbReference>
<dbReference type="Gene3D" id="1.10.630.10">
    <property type="entry name" value="Cytochrome P450"/>
    <property type="match status" value="1"/>
</dbReference>
<evidence type="ECO:0000256" key="4">
    <source>
        <dbReference type="ARBA" id="ARBA00022723"/>
    </source>
</evidence>
<sequence length="362" mass="41671">MQPRSAKLYVGPIDGVADEFVNKIRRLKNRDEEMPANFHNELCKWALESISLVALDKRLGCLADNLAPDSEQQQMITAGIEIIEGFFKLDYGPSYWKYVSTPTWKKFVKSMDCFTNVAWKYVEEAMQRVKSRTCVADGDLSVLERILINEADPRIAFVTALDMMFGGIDTTSNTAAILLYHLTKNPEKQEKLYEETKKFLPSAKDSLTADKLESMKYLKACTKESMRMSPVAFGNGRTLNKDMVLSNYRVPKGTNVFMMHEFLSNREENFPQANKFVPERWLKGPNGEPAESKKTHPFVYMPFGFGPRMCLGRRFAEIEIETLIAKVIRNFRVEYNYGEMEYIVHLILKPASPLKFKMIERE</sequence>
<evidence type="ECO:0000256" key="1">
    <source>
        <dbReference type="ARBA" id="ARBA00001971"/>
    </source>
</evidence>
<keyword evidence="10" id="KW-1185">Reference proteome</keyword>
<evidence type="ECO:0000256" key="8">
    <source>
        <dbReference type="RuleBase" id="RU000461"/>
    </source>
</evidence>
<dbReference type="PRINTS" id="PR00385">
    <property type="entry name" value="P450"/>
</dbReference>
<evidence type="ECO:0000256" key="6">
    <source>
        <dbReference type="ARBA" id="ARBA00023004"/>
    </source>
</evidence>
<evidence type="ECO:0000313" key="10">
    <source>
        <dbReference type="Proteomes" id="UP001148838"/>
    </source>
</evidence>
<keyword evidence="7 8" id="KW-0503">Monooxygenase</keyword>
<evidence type="ECO:0000256" key="7">
    <source>
        <dbReference type="ARBA" id="ARBA00023033"/>
    </source>
</evidence>
<reference evidence="9 10" key="1">
    <citation type="journal article" date="2022" name="Allergy">
        <title>Genome assembly and annotation of Periplaneta americana reveal a comprehensive cockroach allergen profile.</title>
        <authorList>
            <person name="Wang L."/>
            <person name="Xiong Q."/>
            <person name="Saelim N."/>
            <person name="Wang L."/>
            <person name="Nong W."/>
            <person name="Wan A.T."/>
            <person name="Shi M."/>
            <person name="Liu X."/>
            <person name="Cao Q."/>
            <person name="Hui J.H.L."/>
            <person name="Sookrung N."/>
            <person name="Leung T.F."/>
            <person name="Tungtrongchitr A."/>
            <person name="Tsui S.K.W."/>
        </authorList>
    </citation>
    <scope>NUCLEOTIDE SEQUENCE [LARGE SCALE GENOMIC DNA]</scope>
    <source>
        <strain evidence="9">PWHHKU_190912</strain>
    </source>
</reference>
<evidence type="ECO:0000313" key="9">
    <source>
        <dbReference type="EMBL" id="KAJ4434892.1"/>
    </source>
</evidence>
<comment type="caution">
    <text evidence="9">The sequence shown here is derived from an EMBL/GenBank/DDBJ whole genome shotgun (WGS) entry which is preliminary data.</text>
</comment>
<evidence type="ECO:0000256" key="5">
    <source>
        <dbReference type="ARBA" id="ARBA00023002"/>
    </source>
</evidence>
<evidence type="ECO:0000256" key="2">
    <source>
        <dbReference type="ARBA" id="ARBA00010617"/>
    </source>
</evidence>
<dbReference type="CDD" id="cd11054">
    <property type="entry name" value="CYP24A1-like"/>
    <property type="match status" value="1"/>
</dbReference>
<dbReference type="PANTHER" id="PTHR24279:SF120">
    <property type="entry name" value="CYTOCHROME P450"/>
    <property type="match status" value="1"/>
</dbReference>
<keyword evidence="5 8" id="KW-0560">Oxidoreductase</keyword>
<dbReference type="Proteomes" id="UP001148838">
    <property type="component" value="Unassembled WGS sequence"/>
</dbReference>
<dbReference type="InterPro" id="IPR002401">
    <property type="entry name" value="Cyt_P450_E_grp-I"/>
</dbReference>
<dbReference type="InterPro" id="IPR050479">
    <property type="entry name" value="CYP11_CYP27_families"/>
</dbReference>
<evidence type="ECO:0008006" key="11">
    <source>
        <dbReference type="Google" id="ProtNLM"/>
    </source>
</evidence>
<dbReference type="SUPFAM" id="SSF48264">
    <property type="entry name" value="Cytochrome P450"/>
    <property type="match status" value="1"/>
</dbReference>
<proteinExistence type="inferred from homology"/>
<evidence type="ECO:0000256" key="3">
    <source>
        <dbReference type="ARBA" id="ARBA00022617"/>
    </source>
</evidence>
<accession>A0ABQ8SL79</accession>
<dbReference type="PRINTS" id="PR00463">
    <property type="entry name" value="EP450I"/>
</dbReference>
<dbReference type="PROSITE" id="PS00086">
    <property type="entry name" value="CYTOCHROME_P450"/>
    <property type="match status" value="1"/>
</dbReference>
<comment type="similarity">
    <text evidence="2 8">Belongs to the cytochrome P450 family.</text>
</comment>
<organism evidence="9 10">
    <name type="scientific">Periplaneta americana</name>
    <name type="common">American cockroach</name>
    <name type="synonym">Blatta americana</name>
    <dbReference type="NCBI Taxonomy" id="6978"/>
    <lineage>
        <taxon>Eukaryota</taxon>
        <taxon>Metazoa</taxon>
        <taxon>Ecdysozoa</taxon>
        <taxon>Arthropoda</taxon>
        <taxon>Hexapoda</taxon>
        <taxon>Insecta</taxon>
        <taxon>Pterygota</taxon>
        <taxon>Neoptera</taxon>
        <taxon>Polyneoptera</taxon>
        <taxon>Dictyoptera</taxon>
        <taxon>Blattodea</taxon>
        <taxon>Blattoidea</taxon>
        <taxon>Blattidae</taxon>
        <taxon>Blattinae</taxon>
        <taxon>Periplaneta</taxon>
    </lineage>
</organism>
<keyword evidence="6 8" id="KW-0408">Iron</keyword>